<evidence type="ECO:0000313" key="15">
    <source>
        <dbReference type="Proteomes" id="UP000179243"/>
    </source>
</evidence>
<comment type="subcellular location">
    <subcellularLocation>
        <location evidence="1">Bacterial flagellum basal body</location>
    </subcellularLocation>
    <subcellularLocation>
        <location evidence="2">Cell membrane</location>
        <topology evidence="2">Peripheral membrane protein</topology>
        <orientation evidence="2">Cytoplasmic side</orientation>
    </subcellularLocation>
</comment>
<reference evidence="14 15" key="1">
    <citation type="journal article" date="2016" name="Nat. Commun.">
        <title>Thousands of microbial genomes shed light on interconnected biogeochemical processes in an aquifer system.</title>
        <authorList>
            <person name="Anantharaman K."/>
            <person name="Brown C.T."/>
            <person name="Hug L.A."/>
            <person name="Sharon I."/>
            <person name="Castelle C.J."/>
            <person name="Probst A.J."/>
            <person name="Thomas B.C."/>
            <person name="Singh A."/>
            <person name="Wilkins M.J."/>
            <person name="Karaoz U."/>
            <person name="Brodie E.L."/>
            <person name="Williams K.H."/>
            <person name="Hubbard S.S."/>
            <person name="Banfield J.F."/>
        </authorList>
    </citation>
    <scope>NUCLEOTIDE SEQUENCE [LARGE SCALE GENOMIC DNA]</scope>
</reference>
<feature type="compositionally biased region" description="Basic and acidic residues" evidence="10">
    <location>
        <begin position="1"/>
        <end position="17"/>
    </location>
</feature>
<feature type="region of interest" description="Disordered" evidence="10">
    <location>
        <begin position="1"/>
        <end position="21"/>
    </location>
</feature>
<dbReference type="Proteomes" id="UP000179243">
    <property type="component" value="Unassembled WGS sequence"/>
</dbReference>
<keyword evidence="14" id="KW-0966">Cell projection</keyword>
<keyword evidence="14" id="KW-0282">Flagellum</keyword>
<evidence type="ECO:0000256" key="10">
    <source>
        <dbReference type="SAM" id="MobiDB-lite"/>
    </source>
</evidence>
<keyword evidence="6" id="KW-0145">Chemotaxis</keyword>
<sequence length="352" mass="39162">MPEFYKTEKGDAKDIKPRSTGLPGPRKAAIVLVALGTEASSKIFQKLSDAEVEKLTTEIARLDGITTEMREQVLQEFHHLTMAQQFLSQGGVEYARELLEAALGPVRAKEILDKVQAAIRTTGFNLLENVDPQQLVNFIQKEHPQTIALLLAHMNAQNAANILSSLPAEMQVEVSTRIATMESISPEVIDQVEQVLSDQVRMLFGGNVSEIGGVKAVAEMLNMVDRGAEKNILGNLERENPELAAEIKNLMFVFEDILLIDDRSMQRVLKEVDTKELSLALKGANEDVQNKFFKNMSSRAAEMIKEEMEYMGPVRLKDVEECQQRIVDVIRKLEDDGEIVISGRGGEDDVVV</sequence>
<feature type="domain" description="Flagellar motor switch protein FliG N-terminal" evidence="13">
    <location>
        <begin position="22"/>
        <end position="124"/>
    </location>
</feature>
<evidence type="ECO:0000256" key="9">
    <source>
        <dbReference type="ARBA" id="ARBA00023143"/>
    </source>
</evidence>
<evidence type="ECO:0000256" key="7">
    <source>
        <dbReference type="ARBA" id="ARBA00022779"/>
    </source>
</evidence>
<dbReference type="GO" id="GO:0003774">
    <property type="term" value="F:cytoskeletal motor activity"/>
    <property type="evidence" value="ECO:0007669"/>
    <property type="project" value="InterPro"/>
</dbReference>
<evidence type="ECO:0000256" key="6">
    <source>
        <dbReference type="ARBA" id="ARBA00022500"/>
    </source>
</evidence>
<dbReference type="SUPFAM" id="SSF48029">
    <property type="entry name" value="FliG"/>
    <property type="match status" value="2"/>
</dbReference>
<dbReference type="EMBL" id="MFYX01000157">
    <property type="protein sequence ID" value="OGJ99911.1"/>
    <property type="molecule type" value="Genomic_DNA"/>
</dbReference>
<organism evidence="14 15">
    <name type="scientific">Candidatus Raymondbacteria bacterium RIFOXYD12_FULL_49_13</name>
    <dbReference type="NCBI Taxonomy" id="1817890"/>
    <lineage>
        <taxon>Bacteria</taxon>
        <taxon>Raymondiibacteriota</taxon>
    </lineage>
</organism>
<dbReference type="InterPro" id="IPR032779">
    <property type="entry name" value="FliG_M"/>
</dbReference>
<comment type="similarity">
    <text evidence="3">Belongs to the FliG family.</text>
</comment>
<evidence type="ECO:0000256" key="3">
    <source>
        <dbReference type="ARBA" id="ARBA00010299"/>
    </source>
</evidence>
<dbReference type="InterPro" id="IPR023087">
    <property type="entry name" value="Flg_Motor_Flig_C"/>
</dbReference>
<accession>A0A1F7EZX7</accession>
<dbReference type="Pfam" id="PF14842">
    <property type="entry name" value="FliG_N"/>
    <property type="match status" value="1"/>
</dbReference>
<dbReference type="Gene3D" id="1.10.220.30">
    <property type="match status" value="3"/>
</dbReference>
<gene>
    <name evidence="14" type="ORF">A2519_00200</name>
</gene>
<dbReference type="FunFam" id="1.10.220.30:FF:000001">
    <property type="entry name" value="Flagellar motor switch protein FliG"/>
    <property type="match status" value="1"/>
</dbReference>
<keyword evidence="5" id="KW-1003">Cell membrane</keyword>
<keyword evidence="9" id="KW-0975">Bacterial flagellum</keyword>
<feature type="domain" description="Flagellar motor switch protein FliG middle" evidence="12">
    <location>
        <begin position="132"/>
        <end position="202"/>
    </location>
</feature>
<dbReference type="GO" id="GO:0009425">
    <property type="term" value="C:bacterial-type flagellum basal body"/>
    <property type="evidence" value="ECO:0007669"/>
    <property type="project" value="UniProtKB-SubCell"/>
</dbReference>
<dbReference type="AlphaFoldDB" id="A0A1F7EZX7"/>
<comment type="caution">
    <text evidence="14">The sequence shown here is derived from an EMBL/GenBank/DDBJ whole genome shotgun (WGS) entry which is preliminary data.</text>
</comment>
<evidence type="ECO:0000256" key="1">
    <source>
        <dbReference type="ARBA" id="ARBA00004117"/>
    </source>
</evidence>
<dbReference type="InterPro" id="IPR000090">
    <property type="entry name" value="Flg_Motor_Flig"/>
</dbReference>
<evidence type="ECO:0000256" key="5">
    <source>
        <dbReference type="ARBA" id="ARBA00022475"/>
    </source>
</evidence>
<evidence type="ECO:0000259" key="11">
    <source>
        <dbReference type="Pfam" id="PF01706"/>
    </source>
</evidence>
<dbReference type="InterPro" id="IPR028263">
    <property type="entry name" value="FliG_N"/>
</dbReference>
<evidence type="ECO:0000256" key="4">
    <source>
        <dbReference type="ARBA" id="ARBA00021870"/>
    </source>
</evidence>
<name>A0A1F7EZX7_UNCRA</name>
<keyword evidence="14" id="KW-0969">Cilium</keyword>
<protein>
    <recommendedName>
        <fullName evidence="4">Flagellar motor switch protein FliG</fullName>
    </recommendedName>
</protein>
<evidence type="ECO:0000256" key="2">
    <source>
        <dbReference type="ARBA" id="ARBA00004413"/>
    </source>
</evidence>
<dbReference type="NCBIfam" id="TIGR00207">
    <property type="entry name" value="fliG"/>
    <property type="match status" value="1"/>
</dbReference>
<keyword evidence="8" id="KW-0472">Membrane</keyword>
<feature type="domain" description="Flagellar motor switch protein FliG C-terminal" evidence="11">
    <location>
        <begin position="235"/>
        <end position="341"/>
    </location>
</feature>
<dbReference type="Pfam" id="PF01706">
    <property type="entry name" value="FliG_C"/>
    <property type="match status" value="1"/>
</dbReference>
<dbReference type="GO" id="GO:0071973">
    <property type="term" value="P:bacterial-type flagellum-dependent cell motility"/>
    <property type="evidence" value="ECO:0007669"/>
    <property type="project" value="InterPro"/>
</dbReference>
<dbReference type="PRINTS" id="PR00954">
    <property type="entry name" value="FLGMOTORFLIG"/>
</dbReference>
<dbReference type="PANTHER" id="PTHR30534:SF0">
    <property type="entry name" value="FLAGELLAR MOTOR SWITCH PROTEIN FLIG"/>
    <property type="match status" value="1"/>
</dbReference>
<evidence type="ECO:0000256" key="8">
    <source>
        <dbReference type="ARBA" id="ARBA00023136"/>
    </source>
</evidence>
<dbReference type="PANTHER" id="PTHR30534">
    <property type="entry name" value="FLAGELLAR MOTOR SWITCH PROTEIN FLIG"/>
    <property type="match status" value="1"/>
</dbReference>
<keyword evidence="7" id="KW-0283">Flagellar rotation</keyword>
<dbReference type="InterPro" id="IPR011002">
    <property type="entry name" value="FliG_a-hlx"/>
</dbReference>
<proteinExistence type="inferred from homology"/>
<dbReference type="PIRSF" id="PIRSF003161">
    <property type="entry name" value="FliG"/>
    <property type="match status" value="1"/>
</dbReference>
<dbReference type="GO" id="GO:0005886">
    <property type="term" value="C:plasma membrane"/>
    <property type="evidence" value="ECO:0007669"/>
    <property type="project" value="UniProtKB-SubCell"/>
</dbReference>
<dbReference type="GO" id="GO:0006935">
    <property type="term" value="P:chemotaxis"/>
    <property type="evidence" value="ECO:0007669"/>
    <property type="project" value="UniProtKB-KW"/>
</dbReference>
<evidence type="ECO:0000313" key="14">
    <source>
        <dbReference type="EMBL" id="OGJ99911.1"/>
    </source>
</evidence>
<dbReference type="Pfam" id="PF14841">
    <property type="entry name" value="FliG_M"/>
    <property type="match status" value="1"/>
</dbReference>
<evidence type="ECO:0000259" key="13">
    <source>
        <dbReference type="Pfam" id="PF14842"/>
    </source>
</evidence>
<evidence type="ECO:0000259" key="12">
    <source>
        <dbReference type="Pfam" id="PF14841"/>
    </source>
</evidence>